<name>A7K9U4_9PHYC</name>
<dbReference type="RefSeq" id="YP_001427165.1">
    <property type="nucleotide sequence ID" value="NC_008724.1"/>
</dbReference>
<dbReference type="KEGG" id="vg:5470861"/>
<sequence>MIPALDVEARGVQEDLATIGKGELAIAQVLTLLGLLCLVILGGRTQRLEDGLDKVLVGEGLESALPNREVGLGTDKAVHDARHGLGVLGPGRNGLENMVVCDMLCGGAVELQQVVVAGARDRPGLGV</sequence>
<reference evidence="2 3" key="1">
    <citation type="submission" date="2006-09" db="EMBL/GenBank/DDBJ databases">
        <title>Sequence and annotation of the 288-kb ATCV-1 virus that infects an endosymbiotic Chlorella strain of the heliozoon Acanthocystis turfacea.</title>
        <authorList>
            <person name="Fitzgerald L.A."/>
            <person name="Graves M.V."/>
            <person name="Li X."/>
            <person name="Pfitzner A.J.P."/>
            <person name="Hartigan J."/>
            <person name="Van Etten J.L."/>
        </authorList>
    </citation>
    <scope>NUCLEOTIDE SEQUENCE [LARGE SCALE GENOMIC DNA]</scope>
    <source>
        <strain evidence="2 3">ATCV-1</strain>
    </source>
</reference>
<feature type="transmembrane region" description="Helical" evidence="1">
    <location>
        <begin position="24"/>
        <end position="42"/>
    </location>
</feature>
<dbReference type="Proteomes" id="UP000202420">
    <property type="component" value="Segment"/>
</dbReference>
<keyword evidence="3" id="KW-1185">Reference proteome</keyword>
<evidence type="ECO:0000256" key="1">
    <source>
        <dbReference type="SAM" id="Phobius"/>
    </source>
</evidence>
<accession>A7K9U4</accession>
<evidence type="ECO:0000313" key="2">
    <source>
        <dbReference type="EMBL" id="ABT16818.1"/>
    </source>
</evidence>
<protein>
    <submittedName>
        <fullName evidence="2">Uncharacterized protein z684R</fullName>
    </submittedName>
</protein>
<keyword evidence="1" id="KW-1133">Transmembrane helix</keyword>
<evidence type="ECO:0000313" key="3">
    <source>
        <dbReference type="Proteomes" id="UP000202420"/>
    </source>
</evidence>
<proteinExistence type="predicted"/>
<dbReference type="EMBL" id="EF101928">
    <property type="protein sequence ID" value="ABT16818.1"/>
    <property type="molecule type" value="Genomic_DNA"/>
</dbReference>
<dbReference type="GeneID" id="5470861"/>
<gene>
    <name evidence="2" type="primary">z684R</name>
    <name evidence="2" type="ORF">ATCV1_z684R</name>
</gene>
<keyword evidence="1" id="KW-0472">Membrane</keyword>
<keyword evidence="1" id="KW-0812">Transmembrane</keyword>
<organism evidence="2 3">
    <name type="scientific">Chlorovirus heliozoae</name>
    <dbReference type="NCBI Taxonomy" id="322019"/>
    <lineage>
        <taxon>Viruses</taxon>
        <taxon>Varidnaviria</taxon>
        <taxon>Bamfordvirae</taxon>
        <taxon>Nucleocytoviricota</taxon>
        <taxon>Megaviricetes</taxon>
        <taxon>Algavirales</taxon>
        <taxon>Phycodnaviridae</taxon>
        <taxon>Chlorovirus</taxon>
    </lineage>
</organism>